<dbReference type="Proteomes" id="UP000534590">
    <property type="component" value="Unassembled WGS sequence"/>
</dbReference>
<sequence>MKPLPTVPVDVLSHPPERRGRAKSAPR</sequence>
<organism evidence="2 3">
    <name type="scientific">Agrobacterium radiobacter</name>
    <dbReference type="NCBI Taxonomy" id="362"/>
    <lineage>
        <taxon>Bacteria</taxon>
        <taxon>Pseudomonadati</taxon>
        <taxon>Pseudomonadota</taxon>
        <taxon>Alphaproteobacteria</taxon>
        <taxon>Hyphomicrobiales</taxon>
        <taxon>Rhizobiaceae</taxon>
        <taxon>Rhizobium/Agrobacterium group</taxon>
        <taxon>Agrobacterium</taxon>
        <taxon>Agrobacterium tumefaciens complex</taxon>
    </lineage>
</organism>
<keyword evidence="3" id="KW-1185">Reference proteome</keyword>
<protein>
    <submittedName>
        <fullName evidence="2">Uncharacterized protein</fullName>
    </submittedName>
</protein>
<feature type="region of interest" description="Disordered" evidence="1">
    <location>
        <begin position="1"/>
        <end position="27"/>
    </location>
</feature>
<gene>
    <name evidence="2" type="ORF">GGE40_004285</name>
</gene>
<reference evidence="2 3" key="1">
    <citation type="submission" date="2020-08" db="EMBL/GenBank/DDBJ databases">
        <title>Genomic Encyclopedia of Type Strains, Phase IV (KMG-V): Genome sequencing to study the core and pangenomes of soil and plant-associated prokaryotes.</title>
        <authorList>
            <person name="Whitman W."/>
        </authorList>
    </citation>
    <scope>NUCLEOTIDE SEQUENCE [LARGE SCALE GENOMIC DNA]</scope>
    <source>
        <strain evidence="2 3">SEMIA 461</strain>
    </source>
</reference>
<accession>A0ABR6JBX2</accession>
<comment type="caution">
    <text evidence="2">The sequence shown here is derived from an EMBL/GenBank/DDBJ whole genome shotgun (WGS) entry which is preliminary data.</text>
</comment>
<evidence type="ECO:0000313" key="3">
    <source>
        <dbReference type="Proteomes" id="UP000534590"/>
    </source>
</evidence>
<proteinExistence type="predicted"/>
<evidence type="ECO:0000256" key="1">
    <source>
        <dbReference type="SAM" id="MobiDB-lite"/>
    </source>
</evidence>
<name>A0ABR6JBX2_AGRRD</name>
<evidence type="ECO:0000313" key="2">
    <source>
        <dbReference type="EMBL" id="MBB4492440.1"/>
    </source>
</evidence>
<dbReference type="EMBL" id="JACIHP010000005">
    <property type="protein sequence ID" value="MBB4492440.1"/>
    <property type="molecule type" value="Genomic_DNA"/>
</dbReference>